<gene>
    <name evidence="1" type="ORF">F4821DRAFT_225717</name>
</gene>
<evidence type="ECO:0000313" key="1">
    <source>
        <dbReference type="EMBL" id="KAI6091848.1"/>
    </source>
</evidence>
<proteinExistence type="predicted"/>
<sequence>MFWAKNLRTFKYLRPTLTSKSFMMASSTYAPVFPSDHTVDDRFKNYIAKFYATSDDRSKNEEWVDYFLPDAVVIMGDKSAQGTEEIRRLREGMWELVESRKHKPEKVFPATFGGAGAGGDDGVAAEYMLYGSLDLVMKNGESSAVSWAGRAVLRDVDGKLKYKLYQVYMHKKST</sequence>
<dbReference type="Proteomes" id="UP001497680">
    <property type="component" value="Unassembled WGS sequence"/>
</dbReference>
<evidence type="ECO:0000313" key="2">
    <source>
        <dbReference type="Proteomes" id="UP001497680"/>
    </source>
</evidence>
<protein>
    <submittedName>
        <fullName evidence="1">Uncharacterized protein</fullName>
    </submittedName>
</protein>
<organism evidence="1 2">
    <name type="scientific">Hypoxylon rubiginosum</name>
    <dbReference type="NCBI Taxonomy" id="110542"/>
    <lineage>
        <taxon>Eukaryota</taxon>
        <taxon>Fungi</taxon>
        <taxon>Dikarya</taxon>
        <taxon>Ascomycota</taxon>
        <taxon>Pezizomycotina</taxon>
        <taxon>Sordariomycetes</taxon>
        <taxon>Xylariomycetidae</taxon>
        <taxon>Xylariales</taxon>
        <taxon>Hypoxylaceae</taxon>
        <taxon>Hypoxylon</taxon>
    </lineage>
</organism>
<dbReference type="EMBL" id="MU394285">
    <property type="protein sequence ID" value="KAI6091848.1"/>
    <property type="molecule type" value="Genomic_DNA"/>
</dbReference>
<keyword evidence="2" id="KW-1185">Reference proteome</keyword>
<name>A0ACC0DH46_9PEZI</name>
<comment type="caution">
    <text evidence="1">The sequence shown here is derived from an EMBL/GenBank/DDBJ whole genome shotgun (WGS) entry which is preliminary data.</text>
</comment>
<reference evidence="1 2" key="1">
    <citation type="journal article" date="2022" name="New Phytol.">
        <title>Ecological generalism drives hyperdiversity of secondary metabolite gene clusters in xylarialean endophytes.</title>
        <authorList>
            <person name="Franco M.E.E."/>
            <person name="Wisecaver J.H."/>
            <person name="Arnold A.E."/>
            <person name="Ju Y.M."/>
            <person name="Slot J.C."/>
            <person name="Ahrendt S."/>
            <person name="Moore L.P."/>
            <person name="Eastman K.E."/>
            <person name="Scott K."/>
            <person name="Konkel Z."/>
            <person name="Mondo S.J."/>
            <person name="Kuo A."/>
            <person name="Hayes R.D."/>
            <person name="Haridas S."/>
            <person name="Andreopoulos B."/>
            <person name="Riley R."/>
            <person name="LaButti K."/>
            <person name="Pangilinan J."/>
            <person name="Lipzen A."/>
            <person name="Amirebrahimi M."/>
            <person name="Yan J."/>
            <person name="Adam C."/>
            <person name="Keymanesh K."/>
            <person name="Ng V."/>
            <person name="Louie K."/>
            <person name="Northen T."/>
            <person name="Drula E."/>
            <person name="Henrissat B."/>
            <person name="Hsieh H.M."/>
            <person name="Youens-Clark K."/>
            <person name="Lutzoni F."/>
            <person name="Miadlikowska J."/>
            <person name="Eastwood D.C."/>
            <person name="Hamelin R.C."/>
            <person name="Grigoriev I.V."/>
            <person name="U'Ren J.M."/>
        </authorList>
    </citation>
    <scope>NUCLEOTIDE SEQUENCE [LARGE SCALE GENOMIC DNA]</scope>
    <source>
        <strain evidence="1 2">ER1909</strain>
    </source>
</reference>
<accession>A0ACC0DH46</accession>